<evidence type="ECO:0000256" key="8">
    <source>
        <dbReference type="ARBA" id="ARBA00022833"/>
    </source>
</evidence>
<name>A0A422NFE2_9TRYP</name>
<keyword evidence="6 9" id="KW-0863">Zinc-finger</keyword>
<dbReference type="Gene3D" id="3.30.40.10">
    <property type="entry name" value="Zinc/RING finger domain, C3HC4 (zinc finger)"/>
    <property type="match status" value="1"/>
</dbReference>
<comment type="catalytic activity">
    <reaction evidence="1">
        <text>[E2 ubiquitin-conjugating enzyme]-S-ubiquitinyl-L-cysteine + [acceptor protein]-L-lysine = [E2 ubiquitin-conjugating enzyme]-L-cysteine + [acceptor protein]-N(6)-ubiquitinyl-L-lysine.</text>
        <dbReference type="EC" id="2.3.2.31"/>
    </reaction>
</comment>
<evidence type="ECO:0000256" key="2">
    <source>
        <dbReference type="ARBA" id="ARBA00012251"/>
    </source>
</evidence>
<evidence type="ECO:0000256" key="4">
    <source>
        <dbReference type="ARBA" id="ARBA00022723"/>
    </source>
</evidence>
<keyword evidence="8" id="KW-0862">Zinc</keyword>
<feature type="domain" description="RING-type" evidence="10">
    <location>
        <begin position="133"/>
        <end position="180"/>
    </location>
</feature>
<dbReference type="GO" id="GO:0008270">
    <property type="term" value="F:zinc ion binding"/>
    <property type="evidence" value="ECO:0007669"/>
    <property type="project" value="UniProtKB-KW"/>
</dbReference>
<dbReference type="AlphaFoldDB" id="A0A422NFE2"/>
<keyword evidence="3" id="KW-0808">Transferase</keyword>
<evidence type="ECO:0000313" key="12">
    <source>
        <dbReference type="EMBL" id="RNF04194.1"/>
    </source>
</evidence>
<organism evidence="12 13">
    <name type="scientific">Trypanosoma conorhini</name>
    <dbReference type="NCBI Taxonomy" id="83891"/>
    <lineage>
        <taxon>Eukaryota</taxon>
        <taxon>Discoba</taxon>
        <taxon>Euglenozoa</taxon>
        <taxon>Kinetoplastea</taxon>
        <taxon>Metakinetoplastina</taxon>
        <taxon>Trypanosomatida</taxon>
        <taxon>Trypanosomatidae</taxon>
        <taxon>Trypanosoma</taxon>
    </lineage>
</organism>
<dbReference type="GeneID" id="40321616"/>
<accession>A0A422NFE2</accession>
<dbReference type="EMBL" id="MKKU01000688">
    <property type="protein sequence ID" value="RNF04194.1"/>
    <property type="molecule type" value="Genomic_DNA"/>
</dbReference>
<dbReference type="InterPro" id="IPR031127">
    <property type="entry name" value="E3_UB_ligase_RBR"/>
</dbReference>
<keyword evidence="5" id="KW-0677">Repeat</keyword>
<evidence type="ECO:0000313" key="13">
    <source>
        <dbReference type="Proteomes" id="UP000284403"/>
    </source>
</evidence>
<dbReference type="InterPro" id="IPR002867">
    <property type="entry name" value="IBR_dom"/>
</dbReference>
<evidence type="ECO:0000256" key="3">
    <source>
        <dbReference type="ARBA" id="ARBA00022679"/>
    </source>
</evidence>
<dbReference type="EC" id="2.3.2.31" evidence="2"/>
<evidence type="ECO:0000256" key="6">
    <source>
        <dbReference type="ARBA" id="ARBA00022771"/>
    </source>
</evidence>
<evidence type="ECO:0000259" key="11">
    <source>
        <dbReference type="PROSITE" id="PS51873"/>
    </source>
</evidence>
<evidence type="ECO:0000256" key="7">
    <source>
        <dbReference type="ARBA" id="ARBA00022786"/>
    </source>
</evidence>
<sequence length="482" mass="54400">MSYTEEEYYDIAEYTVDCDGCDDDQWALVPPSAAERPLADARANARLFTTLSTSGVLAGLQSDVEKANEILGLTPEAALLVLRYYGWKMDDATLEKYFAEMDEVNEKLRITEAVFRSGGAGAELVRGNQSMECPICGDDVPAEETVGLASCRHFLCIECLTTNLICAVKYGHDLLDKRCPTRGCCSIVGLNLFKALLPPKEYGQAERRFLNDYVGGNTHMRFCPNVTPCAGVIRVAALRESGPEVCCDICALEFCFKCLQAPHAPATCAMVQNWAKLLQENEPSLALIQETTKGCPKCFVRVEKNLGCNHMKCTRCQHEYCWICLGPWSEHNANFYNCNNVRQAEVKNEKNMLLDYYERWDNHKRSIAMETNLLQESSEKVRKLAQYHKGPSTSGKTLSLLYNTRRVLRDCRVVLMNAYVVLFFSGTAGSSLHYRIHQLELRTEETSRLIDAPPELLDVDEIESRSHQAMHWCNVLRREGFD</sequence>
<keyword evidence="13" id="KW-1185">Reference proteome</keyword>
<dbReference type="OrthoDB" id="10009520at2759"/>
<dbReference type="Pfam" id="PF22191">
    <property type="entry name" value="IBR_1"/>
    <property type="match status" value="1"/>
</dbReference>
<evidence type="ECO:0000259" key="10">
    <source>
        <dbReference type="PROSITE" id="PS50089"/>
    </source>
</evidence>
<comment type="caution">
    <text evidence="12">The sequence shown here is derived from an EMBL/GenBank/DDBJ whole genome shotgun (WGS) entry which is preliminary data.</text>
</comment>
<evidence type="ECO:0000256" key="5">
    <source>
        <dbReference type="ARBA" id="ARBA00022737"/>
    </source>
</evidence>
<dbReference type="GO" id="GO:0061630">
    <property type="term" value="F:ubiquitin protein ligase activity"/>
    <property type="evidence" value="ECO:0007669"/>
    <property type="project" value="UniProtKB-EC"/>
</dbReference>
<dbReference type="PANTHER" id="PTHR11685">
    <property type="entry name" value="RBR FAMILY RING FINGER AND IBR DOMAIN-CONTAINING"/>
    <property type="match status" value="1"/>
</dbReference>
<gene>
    <name evidence="12" type="ORF">Tco025E_08005</name>
</gene>
<protein>
    <recommendedName>
        <fullName evidence="2">RBR-type E3 ubiquitin transferase</fullName>
        <ecNumber evidence="2">2.3.2.31</ecNumber>
    </recommendedName>
</protein>
<dbReference type="GO" id="GO:0016567">
    <property type="term" value="P:protein ubiquitination"/>
    <property type="evidence" value="ECO:0007669"/>
    <property type="project" value="InterPro"/>
</dbReference>
<keyword evidence="4" id="KW-0479">Metal-binding</keyword>
<feature type="domain" description="RING-type" evidence="11">
    <location>
        <begin position="129"/>
        <end position="342"/>
    </location>
</feature>
<dbReference type="InterPro" id="IPR013083">
    <property type="entry name" value="Znf_RING/FYVE/PHD"/>
</dbReference>
<dbReference type="PROSITE" id="PS50089">
    <property type="entry name" value="ZF_RING_2"/>
    <property type="match status" value="1"/>
</dbReference>
<dbReference type="InterPro" id="IPR044066">
    <property type="entry name" value="TRIAD_supradom"/>
</dbReference>
<keyword evidence="7" id="KW-0833">Ubl conjugation pathway</keyword>
<dbReference type="PROSITE" id="PS51873">
    <property type="entry name" value="TRIAD"/>
    <property type="match status" value="1"/>
</dbReference>
<evidence type="ECO:0000256" key="9">
    <source>
        <dbReference type="PROSITE-ProRule" id="PRU00175"/>
    </source>
</evidence>
<dbReference type="Proteomes" id="UP000284403">
    <property type="component" value="Unassembled WGS sequence"/>
</dbReference>
<dbReference type="InterPro" id="IPR001841">
    <property type="entry name" value="Znf_RING"/>
</dbReference>
<reference evidence="12 13" key="1">
    <citation type="journal article" date="2018" name="BMC Genomics">
        <title>Genomic comparison of Trypanosoma conorhini and Trypanosoma rangeli to Trypanosoma cruzi strains of high and low virulence.</title>
        <authorList>
            <person name="Bradwell K.R."/>
            <person name="Koparde V.N."/>
            <person name="Matveyev A.V."/>
            <person name="Serrano M.G."/>
            <person name="Alves J.M."/>
            <person name="Parikh H."/>
            <person name="Huang B."/>
            <person name="Lee V."/>
            <person name="Espinosa-Alvarez O."/>
            <person name="Ortiz P.A."/>
            <person name="Costa-Martins A.G."/>
            <person name="Teixeira M.M."/>
            <person name="Buck G.A."/>
        </authorList>
    </citation>
    <scope>NUCLEOTIDE SEQUENCE [LARGE SCALE GENOMIC DNA]</scope>
    <source>
        <strain evidence="12 13">025E</strain>
    </source>
</reference>
<dbReference type="SMART" id="SM00647">
    <property type="entry name" value="IBR"/>
    <property type="match status" value="2"/>
</dbReference>
<dbReference type="Pfam" id="PF01485">
    <property type="entry name" value="IBR"/>
    <property type="match status" value="1"/>
</dbReference>
<dbReference type="RefSeq" id="XP_029224996.1">
    <property type="nucleotide sequence ID" value="XM_029374862.1"/>
</dbReference>
<evidence type="ECO:0000256" key="1">
    <source>
        <dbReference type="ARBA" id="ARBA00001798"/>
    </source>
</evidence>
<dbReference type="PROSITE" id="PS00518">
    <property type="entry name" value="ZF_RING_1"/>
    <property type="match status" value="2"/>
</dbReference>
<proteinExistence type="predicted"/>
<dbReference type="Gene3D" id="1.20.120.1750">
    <property type="match status" value="1"/>
</dbReference>
<dbReference type="InterPro" id="IPR017907">
    <property type="entry name" value="Znf_RING_CS"/>
</dbReference>
<dbReference type="SUPFAM" id="SSF57850">
    <property type="entry name" value="RING/U-box"/>
    <property type="match status" value="3"/>
</dbReference>